<evidence type="ECO:0000313" key="2">
    <source>
        <dbReference type="EMBL" id="NGN94383.1"/>
    </source>
</evidence>
<evidence type="ECO:0000259" key="1">
    <source>
        <dbReference type="Pfam" id="PF21806"/>
    </source>
</evidence>
<dbReference type="InterPro" id="IPR049244">
    <property type="entry name" value="DUF6879"/>
</dbReference>
<feature type="domain" description="DUF6879" evidence="1">
    <location>
        <begin position="17"/>
        <end position="168"/>
    </location>
</feature>
<dbReference type="Proteomes" id="UP000483261">
    <property type="component" value="Unassembled WGS sequence"/>
</dbReference>
<dbReference type="Pfam" id="PF21806">
    <property type="entry name" value="DUF6879"/>
    <property type="match status" value="1"/>
</dbReference>
<name>A0A6M1QWQ7_9ACTN</name>
<accession>A0A6M1QWQ7</accession>
<proteinExistence type="predicted"/>
<sequence>MELISAEQRTALIWAGRPFLKLELRDWYAIDDELLDAWRNGDEETVTKYLTPWRDRVASEAAAGRRVRRVRVVSEPLSEYQRMLVDTSGFAVEAGEELRWLPRRLTSNLPLPGNDCFVLDDFVVFNVLGGNAERTEIQVHRDPETVKFCRGAFEAAWDLATPHGEYVAT</sequence>
<protein>
    <recommendedName>
        <fullName evidence="1">DUF6879 domain-containing protein</fullName>
    </recommendedName>
</protein>
<keyword evidence="3" id="KW-1185">Reference proteome</keyword>
<gene>
    <name evidence="2" type="ORF">G5C66_16750</name>
</gene>
<reference evidence="2 3" key="1">
    <citation type="submission" date="2020-02" db="EMBL/GenBank/DDBJ databases">
        <title>Whole-genome analyses of novel actinobacteria.</title>
        <authorList>
            <person name="Sahin N."/>
        </authorList>
    </citation>
    <scope>NUCLEOTIDE SEQUENCE [LARGE SCALE GENOMIC DNA]</scope>
    <source>
        <strain evidence="2 3">KC13</strain>
    </source>
</reference>
<dbReference type="EMBL" id="JAALAA010000014">
    <property type="protein sequence ID" value="NGN94383.1"/>
    <property type="molecule type" value="Genomic_DNA"/>
</dbReference>
<evidence type="ECO:0000313" key="3">
    <source>
        <dbReference type="Proteomes" id="UP000483261"/>
    </source>
</evidence>
<dbReference type="RefSeq" id="WP_165112107.1">
    <property type="nucleotide sequence ID" value="NZ_JAALAA010000014.1"/>
</dbReference>
<organism evidence="2 3">
    <name type="scientific">Nocardioides turkmenicus</name>
    <dbReference type="NCBI Taxonomy" id="2711220"/>
    <lineage>
        <taxon>Bacteria</taxon>
        <taxon>Bacillati</taxon>
        <taxon>Actinomycetota</taxon>
        <taxon>Actinomycetes</taxon>
        <taxon>Propionibacteriales</taxon>
        <taxon>Nocardioidaceae</taxon>
        <taxon>Nocardioides</taxon>
    </lineage>
</organism>
<comment type="caution">
    <text evidence="2">The sequence shown here is derived from an EMBL/GenBank/DDBJ whole genome shotgun (WGS) entry which is preliminary data.</text>
</comment>
<dbReference type="AlphaFoldDB" id="A0A6M1QWQ7"/>